<feature type="non-terminal residue" evidence="3">
    <location>
        <position position="1"/>
    </location>
</feature>
<dbReference type="AlphaFoldDB" id="A0A9N9G8Z9"/>
<feature type="coiled-coil region" evidence="1">
    <location>
        <begin position="221"/>
        <end position="248"/>
    </location>
</feature>
<organism evidence="3 4">
    <name type="scientific">Ambispora gerdemannii</name>
    <dbReference type="NCBI Taxonomy" id="144530"/>
    <lineage>
        <taxon>Eukaryota</taxon>
        <taxon>Fungi</taxon>
        <taxon>Fungi incertae sedis</taxon>
        <taxon>Mucoromycota</taxon>
        <taxon>Glomeromycotina</taxon>
        <taxon>Glomeromycetes</taxon>
        <taxon>Archaeosporales</taxon>
        <taxon>Ambisporaceae</taxon>
        <taxon>Ambispora</taxon>
    </lineage>
</organism>
<gene>
    <name evidence="3" type="ORF">AGERDE_LOCUS8543</name>
</gene>
<protein>
    <submittedName>
        <fullName evidence="3">9338_t:CDS:1</fullName>
    </submittedName>
</protein>
<keyword evidence="1" id="KW-0175">Coiled coil</keyword>
<reference evidence="3" key="1">
    <citation type="submission" date="2021-06" db="EMBL/GenBank/DDBJ databases">
        <authorList>
            <person name="Kallberg Y."/>
            <person name="Tangrot J."/>
            <person name="Rosling A."/>
        </authorList>
    </citation>
    <scope>NUCLEOTIDE SEQUENCE</scope>
    <source>
        <strain evidence="3">MT106</strain>
    </source>
</reference>
<name>A0A9N9G8Z9_9GLOM</name>
<evidence type="ECO:0000256" key="1">
    <source>
        <dbReference type="SAM" id="Coils"/>
    </source>
</evidence>
<evidence type="ECO:0000313" key="4">
    <source>
        <dbReference type="Proteomes" id="UP000789831"/>
    </source>
</evidence>
<comment type="caution">
    <text evidence="3">The sequence shown here is derived from an EMBL/GenBank/DDBJ whole genome shotgun (WGS) entry which is preliminary data.</text>
</comment>
<feature type="coiled-coil region" evidence="1">
    <location>
        <begin position="2"/>
        <end position="36"/>
    </location>
</feature>
<feature type="region of interest" description="Disordered" evidence="2">
    <location>
        <begin position="1078"/>
        <end position="1111"/>
    </location>
</feature>
<proteinExistence type="predicted"/>
<evidence type="ECO:0000313" key="3">
    <source>
        <dbReference type="EMBL" id="CAG8589702.1"/>
    </source>
</evidence>
<sequence length="1244" mass="145418">KTTNYQKLYQQIKKELQDEEDNLIELEANLKMECNNNHTISKRLNKVSKEIVQNVVRLEENRIELFEGLIDDYDKKEMNIEEQWIRLTTKLLREKMDNSTQMKESIITPQEQTRKQKRNTDIKRIILAMELKEPINDLWETLAQNIEHMNKLTQQLKTKEIFDFNFNIELPQFPNLRTLGEIGHIGELTRKIIIQHKHAQLSISRGQFILQLINFITRIGNKITDETIQQLTDNIGELEETIQQWKQQELIIEKLAEIINERIYRQVQTRTIDEEDIEDFLEQYKPTPRPSQEPYKPIKLPPPIVKPISTGITPANVTQMMNDLFNNMNITSNILNNAIENEGITRKLLLEIVNEVINKTEKALGKEDTPDIIEITDDTFDIITRNLDELVKATEDNQKEIMEEIKPMINGILYTLSKINGKPIEITPDNTVKNDIIKIETLVQKHQKNCLEKDKIINDITDKIFKENERLTNTQYPYQEILMKNREPEKGKIKEEWTKLENNIAKIEQRMIKTTETTAQFITTTYRKINTLLNKSIDNNELAELLQGPITIIKQKLIKYNSGIQTIQKNTTTVINEIYQLDKKEDIPSKINGNQEHSINELGQILLTDWKQHKKTFLDHLLFTYKLSREFTQTIEKYGIPTITEQHSRQEKPKLTDNTYTKWEQVKNHLQEQQKLINKHERTIQTLRTQGMNDIILDITIENYDGTELENTLDGQPIRKSKKNIAILQPSDTEDVYKDQHGNLYIAHIVNGFPVYDENKNPLYVDQENNVLDNDNQGNPIIQIPLLEIPINILPNPEPEQETPPTQDIPVQTETPEQEDKPKMGDNCFQQQNILYNYQKDVENYNIIRLKGINIPWFDGQTKHLERFITELNELTRVDPGLPRGNEPDQKGITDQGGKVPVGNARSGNAIRDGKVVLEPVLNWNTSTQQTSLAQQALGGKAYAAVVDINSTAAKGLIQALRDRYQTKAYLHTLQLVYTHGLYFDPKRHRIMQEYNNYYDIQHIKDAVNMWIYTNESQSAPNSYTPTIKQIQDYAAGLYDQEDGRQIIYGDRIRTPTTTYFQGKSYGKQIVGKWTHPKEETEEEHHKENINNDDSAKVEAGHPTDDSDQEKIAEPDIYQVIHEMYNLQYQNHNIDQNSNQDHEAIAHEEIKHQEITPIGDQVHLKEPLKNNSYLLTNTESEYFTEDEIEFEEKNESEKDEIYLHDQSKNTDDHDIIDYYFNDYQDTTRQLENIYLNESDDEYFY</sequence>
<dbReference type="Proteomes" id="UP000789831">
    <property type="component" value="Unassembled WGS sequence"/>
</dbReference>
<accession>A0A9N9G8Z9</accession>
<feature type="region of interest" description="Disordered" evidence="2">
    <location>
        <begin position="879"/>
        <end position="908"/>
    </location>
</feature>
<evidence type="ECO:0000256" key="2">
    <source>
        <dbReference type="SAM" id="MobiDB-lite"/>
    </source>
</evidence>
<feature type="region of interest" description="Disordered" evidence="2">
    <location>
        <begin position="794"/>
        <end position="825"/>
    </location>
</feature>
<dbReference type="EMBL" id="CAJVPL010001846">
    <property type="protein sequence ID" value="CAG8589702.1"/>
    <property type="molecule type" value="Genomic_DNA"/>
</dbReference>
<keyword evidence="4" id="KW-1185">Reference proteome</keyword>